<proteinExistence type="predicted"/>
<dbReference type="RefSeq" id="WP_006458999.1">
    <property type="nucleotide sequence ID" value="NZ_CP007030.1"/>
</dbReference>
<name>W0DRG9_9GAMM</name>
<reference evidence="1 2" key="1">
    <citation type="submission" date="2013-12" db="EMBL/GenBank/DDBJ databases">
        <authorList>
            <consortium name="DOE Joint Genome Institute"/>
            <person name="Kappler U."/>
            <person name="Huntemann M."/>
            <person name="Han J."/>
            <person name="Chen A."/>
            <person name="Kyrpides N."/>
            <person name="Mavromatis K."/>
            <person name="Markowitz V."/>
            <person name="Palaniappan K."/>
            <person name="Ivanova N."/>
            <person name="Schaumberg A."/>
            <person name="Pati A."/>
            <person name="Liolios K."/>
            <person name="Nordberg H.P."/>
            <person name="Cantor M.N."/>
            <person name="Hua S.X."/>
            <person name="Woyke T."/>
        </authorList>
    </citation>
    <scope>NUCLEOTIDE SEQUENCE [LARGE SCALE GENOMIC DNA]</scope>
    <source>
        <strain evidence="2">AL2</strain>
    </source>
</reference>
<protein>
    <recommendedName>
        <fullName evidence="3">Lipoprotein</fullName>
    </recommendedName>
</protein>
<evidence type="ECO:0008006" key="3">
    <source>
        <dbReference type="Google" id="ProtNLM"/>
    </source>
</evidence>
<dbReference type="InParanoid" id="W0DRG9"/>
<evidence type="ECO:0000313" key="2">
    <source>
        <dbReference type="Proteomes" id="UP000005380"/>
    </source>
</evidence>
<organism evidence="1 2">
    <name type="scientific">Thiomicrospira aerophila AL3</name>
    <dbReference type="NCBI Taxonomy" id="717772"/>
    <lineage>
        <taxon>Bacteria</taxon>
        <taxon>Pseudomonadati</taxon>
        <taxon>Pseudomonadota</taxon>
        <taxon>Gammaproteobacteria</taxon>
        <taxon>Thiotrichales</taxon>
        <taxon>Piscirickettsiaceae</taxon>
        <taxon>Thiomicrospira</taxon>
    </lineage>
</organism>
<dbReference type="EMBL" id="CP007030">
    <property type="protein sequence ID" value="AHF01195.1"/>
    <property type="molecule type" value="Genomic_DNA"/>
</dbReference>
<dbReference type="Proteomes" id="UP000005380">
    <property type="component" value="Chromosome"/>
</dbReference>
<dbReference type="InterPro" id="IPR010653">
    <property type="entry name" value="NlpB/DapX"/>
</dbReference>
<dbReference type="Pfam" id="PF06804">
    <property type="entry name" value="Lipoprotein_18"/>
    <property type="match status" value="1"/>
</dbReference>
<dbReference type="AlphaFoldDB" id="W0DRG9"/>
<sequence>MNATYKAAGLVAALALLGGCSVFKGGETDFRDSEGRLLQGIELPPNFVSPGQQRAQANERLVAPVLQQQDSLPRASATGVSVESNLVQRWLVFENKTSFEVYNLLQRFVAGQGFDIATANFELGLIQTDYLARTDIAPVALEVGLLTRLLNRWRDERVTGLFDRYSFQIIEQDGQVSVYVQHNMMTADSSGDITQWRLRPYDPMMEMLALYRFLVFVGETGESAIDKIAQAPYYHEVLRGEEIRGIALAAPLDQAWDYLQAQAVRADWKIVSQSRNERIIIVEVSEDISSLNWLNRLFASQRSRVLVLMLEADAERDGITLVELNAQASDTPLNGEQRRAYLEQLGLLFD</sequence>
<evidence type="ECO:0000313" key="1">
    <source>
        <dbReference type="EMBL" id="AHF01195.1"/>
    </source>
</evidence>
<dbReference type="eggNOG" id="COG3317">
    <property type="taxonomic scope" value="Bacteria"/>
</dbReference>
<dbReference type="HOGENOM" id="CLU_792099_0_0_6"/>
<dbReference type="PROSITE" id="PS51257">
    <property type="entry name" value="PROKAR_LIPOPROTEIN"/>
    <property type="match status" value="1"/>
</dbReference>
<accession>W0DRG9</accession>
<dbReference type="OrthoDB" id="5614108at2"/>
<dbReference type="STRING" id="717772.THIAE_04775"/>
<keyword evidence="2" id="KW-1185">Reference proteome</keyword>
<gene>
    <name evidence="1" type="ORF">THIAE_04775</name>
</gene>
<dbReference type="KEGG" id="tao:THIAE_04775"/>